<dbReference type="EMBL" id="JAALLZ010000007">
    <property type="protein sequence ID" value="NGU31202.1"/>
    <property type="molecule type" value="Genomic_DNA"/>
</dbReference>
<dbReference type="InterPro" id="IPR028098">
    <property type="entry name" value="Glyco_trans_4-like_N"/>
</dbReference>
<reference evidence="3 4" key="1">
    <citation type="submission" date="2020-02" db="EMBL/GenBank/DDBJ databases">
        <title>Genomic Insights into the Phylogeny and Genetic Plasticity of the Human and Animal Enteric Pathogen Clostridium perfringens.</title>
        <authorList>
            <person name="Feng Y."/>
            <person name="Hu Y."/>
        </authorList>
    </citation>
    <scope>NUCLEOTIDE SEQUENCE [LARGE SCALE GENOMIC DNA]</scope>
    <source>
        <strain evidence="3 4">CP-40</strain>
    </source>
</reference>
<feature type="domain" description="Glycosyltransferase subfamily 4-like N-terminal" evidence="2">
    <location>
        <begin position="16"/>
        <end position="191"/>
    </location>
</feature>
<proteinExistence type="predicted"/>
<dbReference type="Gene3D" id="3.40.50.2000">
    <property type="entry name" value="Glycogen Phosphorylase B"/>
    <property type="match status" value="2"/>
</dbReference>
<organism evidence="3 4">
    <name type="scientific">Clostridium perfringens</name>
    <dbReference type="NCBI Taxonomy" id="1502"/>
    <lineage>
        <taxon>Bacteria</taxon>
        <taxon>Bacillati</taxon>
        <taxon>Bacillota</taxon>
        <taxon>Clostridia</taxon>
        <taxon>Eubacteriales</taxon>
        <taxon>Clostridiaceae</taxon>
        <taxon>Clostridium</taxon>
    </lineage>
</organism>
<evidence type="ECO:0000259" key="2">
    <source>
        <dbReference type="Pfam" id="PF13439"/>
    </source>
</evidence>
<dbReference type="PANTHER" id="PTHR12526">
    <property type="entry name" value="GLYCOSYLTRANSFERASE"/>
    <property type="match status" value="1"/>
</dbReference>
<comment type="caution">
    <text evidence="3">The sequence shown here is derived from an EMBL/GenBank/DDBJ whole genome shotgun (WGS) entry which is preliminary data.</text>
</comment>
<dbReference type="CDD" id="cd03811">
    <property type="entry name" value="GT4_GT28_WabH-like"/>
    <property type="match status" value="1"/>
</dbReference>
<dbReference type="GO" id="GO:0016757">
    <property type="term" value="F:glycosyltransferase activity"/>
    <property type="evidence" value="ECO:0007669"/>
    <property type="project" value="InterPro"/>
</dbReference>
<dbReference type="SUPFAM" id="SSF53756">
    <property type="entry name" value="UDP-Glycosyltransferase/glycogen phosphorylase"/>
    <property type="match status" value="1"/>
</dbReference>
<sequence length="382" mass="44527">MKKKILFVIWSFSAGGGAERILANIVNNLDKNKYEISILEFENFSIRKEIVNENINILNPILKSYYRENSLKRIYYKLIYFLVKHKPQIIRKFFIKDKYDIEIAFNYMIPSFIVSTGKSAKKLCWVHSSIEDLDYKEIINDRNKVEKMNLKQKKSFEKIDNIIAISNVTQKSILDLYPNFQDKIKKIYNGYEFNKILSLKEEIVDFNKSKKYLLVAIGRLVKQKNFLLLIEVANKLKEKNIDFELIIIGEGEQKEKIEEKINKYDLCNNVKLLGYINNPYPYLKKADLFCLTSEAEGFPTVIVESMILGCPFVSTKVAGVDELSSNNECGIVLESDANIISDKIKELLNDSDLRKKMSLNCVKKAREYSLERQIKNIERLID</sequence>
<feature type="domain" description="Glycosyl transferase family 1" evidence="1">
    <location>
        <begin position="208"/>
        <end position="359"/>
    </location>
</feature>
<dbReference type="PANTHER" id="PTHR12526:SF630">
    <property type="entry name" value="GLYCOSYLTRANSFERASE"/>
    <property type="match status" value="1"/>
</dbReference>
<evidence type="ECO:0000313" key="4">
    <source>
        <dbReference type="Proteomes" id="UP000481454"/>
    </source>
</evidence>
<name>A0AAP6WQF4_CLOPF</name>
<evidence type="ECO:0000259" key="1">
    <source>
        <dbReference type="Pfam" id="PF00534"/>
    </source>
</evidence>
<gene>
    <name evidence="3" type="ORF">G6Z34_14020</name>
</gene>
<dbReference type="RefSeq" id="WP_003455288.1">
    <property type="nucleotide sequence ID" value="NZ_CATNWT010000001.1"/>
</dbReference>
<evidence type="ECO:0000313" key="3">
    <source>
        <dbReference type="EMBL" id="NGU31202.1"/>
    </source>
</evidence>
<accession>A0AAP6WQF4</accession>
<dbReference type="InterPro" id="IPR001296">
    <property type="entry name" value="Glyco_trans_1"/>
</dbReference>
<dbReference type="Pfam" id="PF00534">
    <property type="entry name" value="Glycos_transf_1"/>
    <property type="match status" value="1"/>
</dbReference>
<dbReference type="Proteomes" id="UP000481454">
    <property type="component" value="Unassembled WGS sequence"/>
</dbReference>
<protein>
    <submittedName>
        <fullName evidence="3">Glycosyltransferase</fullName>
    </submittedName>
</protein>
<dbReference type="AlphaFoldDB" id="A0AAP6WQF4"/>
<dbReference type="Pfam" id="PF13439">
    <property type="entry name" value="Glyco_transf_4"/>
    <property type="match status" value="1"/>
</dbReference>